<dbReference type="AlphaFoldDB" id="A0A1A3HGT8"/>
<dbReference type="Proteomes" id="UP000093898">
    <property type="component" value="Unassembled WGS sequence"/>
</dbReference>
<evidence type="ECO:0000313" key="1">
    <source>
        <dbReference type="EMBL" id="OBJ46843.1"/>
    </source>
</evidence>
<proteinExistence type="predicted"/>
<accession>A0A1A3HGT8</accession>
<dbReference type="RefSeq" id="WP_064978593.1">
    <property type="nucleotide sequence ID" value="NZ_LZLC01000005.1"/>
</dbReference>
<reference evidence="1 2" key="1">
    <citation type="submission" date="2016-06" db="EMBL/GenBank/DDBJ databases">
        <authorList>
            <person name="Kjaerup R.B."/>
            <person name="Dalgaard T.S."/>
            <person name="Juul-Madsen H.R."/>
        </authorList>
    </citation>
    <scope>NUCLEOTIDE SEQUENCE [LARGE SCALE GENOMIC DNA]</scope>
    <source>
        <strain evidence="1 2">1127319.6</strain>
    </source>
</reference>
<dbReference type="EMBL" id="LZLC01000005">
    <property type="protein sequence ID" value="OBJ46843.1"/>
    <property type="molecule type" value="Genomic_DNA"/>
</dbReference>
<organism evidence="1 2">
    <name type="scientific">Mycolicibacterium mucogenicum</name>
    <name type="common">Mycobacterium mucogenicum</name>
    <dbReference type="NCBI Taxonomy" id="56689"/>
    <lineage>
        <taxon>Bacteria</taxon>
        <taxon>Bacillati</taxon>
        <taxon>Actinomycetota</taxon>
        <taxon>Actinomycetes</taxon>
        <taxon>Mycobacteriales</taxon>
        <taxon>Mycobacteriaceae</taxon>
        <taxon>Mycolicibacterium</taxon>
    </lineage>
</organism>
<sequence>MSTAGTMIQHHTCQSCQGPCLHWKGDVWGYTCAACIRQHLDAQAARVDAKQRRAHERLAQKALNILRNPQTHSSVR</sequence>
<comment type="caution">
    <text evidence="1">The sequence shown here is derived from an EMBL/GenBank/DDBJ whole genome shotgun (WGS) entry which is preliminary data.</text>
</comment>
<protein>
    <submittedName>
        <fullName evidence="1">Uncharacterized protein</fullName>
    </submittedName>
</protein>
<dbReference type="OrthoDB" id="4753479at2"/>
<gene>
    <name evidence="1" type="ORF">A5630_10895</name>
</gene>
<name>A0A1A3HGT8_MYCMU</name>
<evidence type="ECO:0000313" key="2">
    <source>
        <dbReference type="Proteomes" id="UP000093898"/>
    </source>
</evidence>